<comment type="function">
    <text evidence="3">Plays a central role in 2-thiolation of mcm(5)S(2)U at tRNA wobble positions of tRNA(Lys), tRNA(Glu) and tRNA(Gln). May act by forming a heterodimer with CTU1/ATPBD3 that ligates sulfur from thiocarboxylated URM1 onto the uridine of tRNAs at wobble position.</text>
</comment>
<protein>
    <recommendedName>
        <fullName evidence="3">Cytoplasmic tRNA 2-thiolation protein 2</fullName>
    </recommendedName>
</protein>
<dbReference type="Proteomes" id="UP000694570">
    <property type="component" value="Unplaced"/>
</dbReference>
<dbReference type="Gene3D" id="3.40.50.620">
    <property type="entry name" value="HUPs"/>
    <property type="match status" value="1"/>
</dbReference>
<name>A0A8D0XYZ6_PIG</name>
<dbReference type="UniPathway" id="UPA00988"/>
<evidence type="ECO:0000313" key="5">
    <source>
        <dbReference type="Ensembl" id="ENSSSCP00030041911.1"/>
    </source>
</evidence>
<comment type="subunit">
    <text evidence="3">Component of a complex at least composed of URM1, CTU2/NCS2 and CTU1/ATPBD3.</text>
</comment>
<dbReference type="InterPro" id="IPR019407">
    <property type="entry name" value="CTU2"/>
</dbReference>
<feature type="region of interest" description="Disordered" evidence="4">
    <location>
        <begin position="1"/>
        <end position="21"/>
    </location>
</feature>
<dbReference type="PANTHER" id="PTHR20882:SF14">
    <property type="entry name" value="CYTOPLASMIC TRNA 2-THIOLATION PROTEIN 2"/>
    <property type="match status" value="1"/>
</dbReference>
<dbReference type="Pfam" id="PF10288">
    <property type="entry name" value="CTU2"/>
    <property type="match status" value="1"/>
</dbReference>
<feature type="region of interest" description="Disordered" evidence="4">
    <location>
        <begin position="44"/>
        <end position="66"/>
    </location>
</feature>
<evidence type="ECO:0000256" key="2">
    <source>
        <dbReference type="ARBA" id="ARBA00022694"/>
    </source>
</evidence>
<dbReference type="AlphaFoldDB" id="A0A8D0XYZ6"/>
<dbReference type="GO" id="GO:0000049">
    <property type="term" value="F:tRNA binding"/>
    <property type="evidence" value="ECO:0007669"/>
    <property type="project" value="InterPro"/>
</dbReference>
<dbReference type="GO" id="GO:0032447">
    <property type="term" value="P:protein urmylation"/>
    <property type="evidence" value="ECO:0007669"/>
    <property type="project" value="UniProtKB-UniRule"/>
</dbReference>
<accession>A0A8D0XYZ6</accession>
<feature type="region of interest" description="Disordered" evidence="4">
    <location>
        <begin position="751"/>
        <end position="770"/>
    </location>
</feature>
<evidence type="ECO:0000256" key="4">
    <source>
        <dbReference type="SAM" id="MobiDB-lite"/>
    </source>
</evidence>
<dbReference type="GO" id="GO:0016779">
    <property type="term" value="F:nucleotidyltransferase activity"/>
    <property type="evidence" value="ECO:0007669"/>
    <property type="project" value="UniProtKB-UniRule"/>
</dbReference>
<dbReference type="Ensembl" id="ENSSSCT00030091083.1">
    <property type="protein sequence ID" value="ENSSSCP00030041911.1"/>
    <property type="gene ID" value="ENSSSCG00030065018.1"/>
</dbReference>
<evidence type="ECO:0000313" key="6">
    <source>
        <dbReference type="Proteomes" id="UP000694570"/>
    </source>
</evidence>
<comment type="pathway">
    <text evidence="3">tRNA modification; 5-methoxycarbonylmethyl-2-thiouridine-tRNA biosynthesis.</text>
</comment>
<dbReference type="GO" id="GO:0034227">
    <property type="term" value="P:tRNA thio-modification"/>
    <property type="evidence" value="ECO:0007669"/>
    <property type="project" value="UniProtKB-UniRule"/>
</dbReference>
<reference evidence="5" key="1">
    <citation type="submission" date="2025-08" db="UniProtKB">
        <authorList>
            <consortium name="Ensembl"/>
        </authorList>
    </citation>
    <scope>IDENTIFICATION</scope>
</reference>
<feature type="compositionally biased region" description="Basic and acidic residues" evidence="4">
    <location>
        <begin position="389"/>
        <end position="401"/>
    </location>
</feature>
<dbReference type="HAMAP" id="MF_03054">
    <property type="entry name" value="CTU2"/>
    <property type="match status" value="1"/>
</dbReference>
<keyword evidence="2 3" id="KW-0819">tRNA processing</keyword>
<dbReference type="GO" id="GO:0002098">
    <property type="term" value="P:tRNA wobble uridine modification"/>
    <property type="evidence" value="ECO:0007669"/>
    <property type="project" value="UniProtKB-UniRule"/>
</dbReference>
<keyword evidence="1 3" id="KW-0963">Cytoplasm</keyword>
<sequence length="770" mass="81496">MQSPRPCPGHSGPRGASQTCLIPVGSSHQRPVWGLGHKFPDPAPSLPSASSCPPGGGAAHPGVTEGDTPSAWGRVGVALPCCSGAHPSGLWLTLVRTGGSPGQPSPCGVRLILVQPQLGRTPPPTGSSLVSGQSLRFTTLLLKVEVAGRKCYPVGPQLLQGSSLPMLEGAGGRAGLQLPGSVLQGLFQGVLHAQVQSRAREEPADLPRREGRVRGRPSRVPPAPPQSRCVTTRGGGGAGRAHIWGRPWAVAGDGPPVGGAGPPATFLLPQVLLAWSGGPSSSSMVWQVLEGLSRDSAKRLRFVPGVIYVDEGAACGQSAADRAKTLAEVKLVLHALGFPWHVVALEEVFGLPPSVLRHCAPETAGTGAAYKVAVDHFLQQQCALGAEREEQLSHPCPKDPEPPAAPPTATQTEALCRLFDSVKTLTAREELLQTLRTHLMLHVARTHGYSKVMTGDSCTRLAVRLLTSLALGRGAFLAWDTGFSDERHGDVVVVRPMREHTLKEVAFYNRLFAVPSVFTPAIDTKAPEKASVHRLMEAFLLRLQARFPSTVSTVYRTSEKLLKAPRDGFAAGPPGPRCLLCMCALDVDTADSATAFGAQTTSHVSPTQPPVPEAEAAGGPCCCAQMGGAQGCCREAARACVIEQLCYGCRVNLKDMVRGCPSPWRRGALAWLCGSAVPTPPLCVQPSLDPLPPYILAEAQLRSQRYGPLWGGRGGGLLGVRPHRVLPPGPARSRRPGRLCWGAMRRPRWARAEPPGRQEPAVGRVSRVYK</sequence>
<feature type="compositionally biased region" description="Basic and acidic residues" evidence="4">
    <location>
        <begin position="198"/>
        <end position="213"/>
    </location>
</feature>
<organism evidence="5 6">
    <name type="scientific">Sus scrofa</name>
    <name type="common">Pig</name>
    <dbReference type="NCBI Taxonomy" id="9823"/>
    <lineage>
        <taxon>Eukaryota</taxon>
        <taxon>Metazoa</taxon>
        <taxon>Chordata</taxon>
        <taxon>Craniata</taxon>
        <taxon>Vertebrata</taxon>
        <taxon>Euteleostomi</taxon>
        <taxon>Mammalia</taxon>
        <taxon>Eutheria</taxon>
        <taxon>Laurasiatheria</taxon>
        <taxon>Artiodactyla</taxon>
        <taxon>Suina</taxon>
        <taxon>Suidae</taxon>
        <taxon>Sus</taxon>
    </lineage>
</organism>
<comment type="subcellular location">
    <subcellularLocation>
        <location evidence="3">Cytoplasm</location>
    </subcellularLocation>
</comment>
<evidence type="ECO:0000256" key="1">
    <source>
        <dbReference type="ARBA" id="ARBA00022490"/>
    </source>
</evidence>
<evidence type="ECO:0000256" key="3">
    <source>
        <dbReference type="HAMAP-Rule" id="MF_03054"/>
    </source>
</evidence>
<feature type="region of interest" description="Disordered" evidence="4">
    <location>
        <begin position="197"/>
        <end position="236"/>
    </location>
</feature>
<gene>
    <name evidence="3" type="primary">CTU2</name>
    <name evidence="3" type="synonym">NCS2</name>
</gene>
<comment type="similarity">
    <text evidence="3">Belongs to the CTU2/NCS2 family.</text>
</comment>
<feature type="region of interest" description="Disordered" evidence="4">
    <location>
        <begin position="389"/>
        <end position="408"/>
    </location>
</feature>
<proteinExistence type="inferred from homology"/>
<dbReference type="InterPro" id="IPR014729">
    <property type="entry name" value="Rossmann-like_a/b/a_fold"/>
</dbReference>
<dbReference type="GO" id="GO:0005737">
    <property type="term" value="C:cytoplasm"/>
    <property type="evidence" value="ECO:0007669"/>
    <property type="project" value="UniProtKB-SubCell"/>
</dbReference>
<dbReference type="PANTHER" id="PTHR20882">
    <property type="entry name" value="CYTOPLASMIC TRNA 2-THIOLATION PROTEIN 2"/>
    <property type="match status" value="1"/>
</dbReference>
<dbReference type="SUPFAM" id="SSF52402">
    <property type="entry name" value="Adenine nucleotide alpha hydrolases-like"/>
    <property type="match status" value="1"/>
</dbReference>